<reference evidence="2 3" key="1">
    <citation type="submission" date="2019-06" db="EMBL/GenBank/DDBJ databases">
        <title>Genome of new Rhodobacteraceae sp. SM1903.</title>
        <authorList>
            <person name="Ren X."/>
        </authorList>
    </citation>
    <scope>NUCLEOTIDE SEQUENCE [LARGE SCALE GENOMIC DNA]</scope>
    <source>
        <strain evidence="2 3">SM1903</strain>
    </source>
</reference>
<evidence type="ECO:0000313" key="3">
    <source>
        <dbReference type="Proteomes" id="UP000314011"/>
    </source>
</evidence>
<proteinExistence type="predicted"/>
<dbReference type="OrthoDB" id="7857490at2"/>
<dbReference type="RefSeq" id="WP_140196184.1">
    <property type="nucleotide sequence ID" value="NZ_CP065915.1"/>
</dbReference>
<accession>A0A5C5G9A2</accession>
<feature type="signal peptide" evidence="1">
    <location>
        <begin position="1"/>
        <end position="19"/>
    </location>
</feature>
<evidence type="ECO:0008006" key="4">
    <source>
        <dbReference type="Google" id="ProtNLM"/>
    </source>
</evidence>
<protein>
    <recommendedName>
        <fullName evidence="4">Transporter</fullName>
    </recommendedName>
</protein>
<dbReference type="Proteomes" id="UP000314011">
    <property type="component" value="Unassembled WGS sequence"/>
</dbReference>
<keyword evidence="3" id="KW-1185">Reference proteome</keyword>
<evidence type="ECO:0000256" key="1">
    <source>
        <dbReference type="SAM" id="SignalP"/>
    </source>
</evidence>
<name>A0A5C5G9A2_9RHOB</name>
<comment type="caution">
    <text evidence="2">The sequence shown here is derived from an EMBL/GenBank/DDBJ whole genome shotgun (WGS) entry which is preliminary data.</text>
</comment>
<organism evidence="2 3">
    <name type="scientific">Pelagovum pacificum</name>
    <dbReference type="NCBI Taxonomy" id="2588711"/>
    <lineage>
        <taxon>Bacteria</taxon>
        <taxon>Pseudomonadati</taxon>
        <taxon>Pseudomonadota</taxon>
        <taxon>Alphaproteobacteria</taxon>
        <taxon>Rhodobacterales</taxon>
        <taxon>Paracoccaceae</taxon>
        <taxon>Pelagovum</taxon>
    </lineage>
</organism>
<sequence length="222" mass="24077">MPFHALVILFLTFATSANAGPWLREKGAVFLSFGANVAISDSAVRPVHWDPTVFLEYGLTERLTVGFDLYIANGDEEQTAGVFARYPLREGDLTWPVSATVGYGLRHDRTEATLEEILRFGVSTGRGLPRGWVAIDAAAIQPLVEAPLEAKLDVTWGREVAPRMTTILQLQTGIGTAGDFYAKAAPSVLLSVNERLRFEVGAVQALTGDLGTGLRIAAWLDF</sequence>
<dbReference type="AlphaFoldDB" id="A0A5C5G9A2"/>
<feature type="chain" id="PRO_5022734895" description="Transporter" evidence="1">
    <location>
        <begin position="20"/>
        <end position="222"/>
    </location>
</feature>
<dbReference type="EMBL" id="VFFF01000002">
    <property type="protein sequence ID" value="TNY31305.1"/>
    <property type="molecule type" value="Genomic_DNA"/>
</dbReference>
<evidence type="ECO:0000313" key="2">
    <source>
        <dbReference type="EMBL" id="TNY31305.1"/>
    </source>
</evidence>
<keyword evidence="1" id="KW-0732">Signal</keyword>
<gene>
    <name evidence="2" type="ORF">FHY64_14880</name>
</gene>